<dbReference type="EMBL" id="LIAE01007734">
    <property type="protein sequence ID" value="PAV77291.1"/>
    <property type="molecule type" value="Genomic_DNA"/>
</dbReference>
<comment type="caution">
    <text evidence="2">The sequence shown here is derived from an EMBL/GenBank/DDBJ whole genome shotgun (WGS) entry which is preliminary data.</text>
</comment>
<organism evidence="2 3">
    <name type="scientific">Diploscapter pachys</name>
    <dbReference type="NCBI Taxonomy" id="2018661"/>
    <lineage>
        <taxon>Eukaryota</taxon>
        <taxon>Metazoa</taxon>
        <taxon>Ecdysozoa</taxon>
        <taxon>Nematoda</taxon>
        <taxon>Chromadorea</taxon>
        <taxon>Rhabditida</taxon>
        <taxon>Rhabditina</taxon>
        <taxon>Rhabditomorpha</taxon>
        <taxon>Rhabditoidea</taxon>
        <taxon>Rhabditidae</taxon>
        <taxon>Diploscapter</taxon>
    </lineage>
</organism>
<evidence type="ECO:0000313" key="2">
    <source>
        <dbReference type="EMBL" id="PAV77291.1"/>
    </source>
</evidence>
<sequence>MGAISNDRVVESLGTVSNRQDSGMDQGTKDRLEEKVLPHLCRTHERADNSLVLAEQMPIDSDRRFVDLRQINRPSLTQQQMKIHNFDQAQKRTMMMSQEEENLPRMSPESFALPLGEEEFEVLSPASSNLQGGNRGHQIDENQNRILGPIQSITETELTREGRMMKIIVREIEMTKVRNQKNRETKRMKQDIAKNNQNIPNKTRGVMIEETIQEERKGPRNGRQSIDPTMTHQTSGTWSITLPDHYPLPTVLVQKKKNATNRHIERKTEKLRVEGGLISLKIKQSNKLGHCRDPAEGSHEHRQTNGNPHQQSPQVSRNSQENRGYQKGEN</sequence>
<evidence type="ECO:0000256" key="1">
    <source>
        <dbReference type="SAM" id="MobiDB-lite"/>
    </source>
</evidence>
<feature type="region of interest" description="Disordered" evidence="1">
    <location>
        <begin position="1"/>
        <end position="27"/>
    </location>
</feature>
<feature type="compositionally biased region" description="Polar residues" evidence="1">
    <location>
        <begin position="304"/>
        <end position="323"/>
    </location>
</feature>
<dbReference type="AlphaFoldDB" id="A0A2A2KTP5"/>
<feature type="compositionally biased region" description="Basic and acidic residues" evidence="1">
    <location>
        <begin position="290"/>
        <end position="303"/>
    </location>
</feature>
<dbReference type="Proteomes" id="UP000218231">
    <property type="component" value="Unassembled WGS sequence"/>
</dbReference>
<feature type="compositionally biased region" description="Polar residues" evidence="1">
    <location>
        <begin position="222"/>
        <end position="240"/>
    </location>
</feature>
<accession>A0A2A2KTP5</accession>
<feature type="region of interest" description="Disordered" evidence="1">
    <location>
        <begin position="284"/>
        <end position="330"/>
    </location>
</feature>
<keyword evidence="3" id="KW-1185">Reference proteome</keyword>
<gene>
    <name evidence="2" type="ORF">WR25_04122</name>
</gene>
<name>A0A2A2KTP5_9BILA</name>
<reference evidence="2 3" key="1">
    <citation type="journal article" date="2017" name="Curr. Biol.">
        <title>Genome architecture and evolution of a unichromosomal asexual nematode.</title>
        <authorList>
            <person name="Fradin H."/>
            <person name="Zegar C."/>
            <person name="Gutwein M."/>
            <person name="Lucas J."/>
            <person name="Kovtun M."/>
            <person name="Corcoran D."/>
            <person name="Baugh L.R."/>
            <person name="Kiontke K."/>
            <person name="Gunsalus K."/>
            <person name="Fitch D.H."/>
            <person name="Piano F."/>
        </authorList>
    </citation>
    <scope>NUCLEOTIDE SEQUENCE [LARGE SCALE GENOMIC DNA]</scope>
    <source>
        <strain evidence="2">PF1309</strain>
    </source>
</reference>
<feature type="compositionally biased region" description="Polar residues" evidence="1">
    <location>
        <begin position="14"/>
        <end position="25"/>
    </location>
</feature>
<feature type="region of interest" description="Disordered" evidence="1">
    <location>
        <begin position="214"/>
        <end position="244"/>
    </location>
</feature>
<protein>
    <submittedName>
        <fullName evidence="2">Uncharacterized protein</fullName>
    </submittedName>
</protein>
<proteinExistence type="predicted"/>
<evidence type="ECO:0000313" key="3">
    <source>
        <dbReference type="Proteomes" id="UP000218231"/>
    </source>
</evidence>